<keyword evidence="3" id="KW-1185">Reference proteome</keyword>
<proteinExistence type="predicted"/>
<keyword evidence="1" id="KW-0812">Transmembrane</keyword>
<name>A0A840Y7L8_9PROT</name>
<accession>A0A840Y7L8</accession>
<dbReference type="EMBL" id="JACIJE010000007">
    <property type="protein sequence ID" value="MBB5690572.1"/>
    <property type="molecule type" value="Genomic_DNA"/>
</dbReference>
<organism evidence="2 3">
    <name type="scientific">Neoroseomonas alkaliterrae</name>
    <dbReference type="NCBI Taxonomy" id="1452450"/>
    <lineage>
        <taxon>Bacteria</taxon>
        <taxon>Pseudomonadati</taxon>
        <taxon>Pseudomonadota</taxon>
        <taxon>Alphaproteobacteria</taxon>
        <taxon>Acetobacterales</taxon>
        <taxon>Acetobacteraceae</taxon>
        <taxon>Neoroseomonas</taxon>
    </lineage>
</organism>
<feature type="transmembrane region" description="Helical" evidence="1">
    <location>
        <begin position="12"/>
        <end position="33"/>
    </location>
</feature>
<evidence type="ECO:0000313" key="2">
    <source>
        <dbReference type="EMBL" id="MBB5690572.1"/>
    </source>
</evidence>
<dbReference type="Proteomes" id="UP000562254">
    <property type="component" value="Unassembled WGS sequence"/>
</dbReference>
<evidence type="ECO:0000256" key="1">
    <source>
        <dbReference type="SAM" id="Phobius"/>
    </source>
</evidence>
<protein>
    <recommendedName>
        <fullName evidence="4">DUF3592 domain-containing protein</fullName>
    </recommendedName>
</protein>
<keyword evidence="1" id="KW-1133">Transmembrane helix</keyword>
<evidence type="ECO:0000313" key="3">
    <source>
        <dbReference type="Proteomes" id="UP000562254"/>
    </source>
</evidence>
<feature type="transmembrane region" description="Helical" evidence="1">
    <location>
        <begin position="110"/>
        <end position="129"/>
    </location>
</feature>
<evidence type="ECO:0008006" key="4">
    <source>
        <dbReference type="Google" id="ProtNLM"/>
    </source>
</evidence>
<dbReference type="AlphaFoldDB" id="A0A840Y7L8"/>
<gene>
    <name evidence="2" type="ORF">FHS88_002707</name>
</gene>
<keyword evidence="1" id="KW-0472">Membrane</keyword>
<reference evidence="2 3" key="1">
    <citation type="submission" date="2020-08" db="EMBL/GenBank/DDBJ databases">
        <title>Genomic Encyclopedia of Type Strains, Phase IV (KMG-IV): sequencing the most valuable type-strain genomes for metagenomic binning, comparative biology and taxonomic classification.</title>
        <authorList>
            <person name="Goeker M."/>
        </authorList>
    </citation>
    <scope>NUCLEOTIDE SEQUENCE [LARGE SCALE GENOMIC DNA]</scope>
    <source>
        <strain evidence="2 3">DSM 25895</strain>
    </source>
</reference>
<dbReference type="RefSeq" id="WP_184485493.1">
    <property type="nucleotide sequence ID" value="NZ_JAAEDJ010000032.1"/>
</dbReference>
<comment type="caution">
    <text evidence="2">The sequence shown here is derived from an EMBL/GenBank/DDBJ whole genome shotgun (WGS) entry which is preliminary data.</text>
</comment>
<sequence length="131" mass="13489">MSGGLADPELSALILWLVLPAALLAAGTCLVLWHGRRDWVVVHAVVRTRPEPGDAGTPSEIAWRDEAGEVHVGHVHLAGPKGHPPVGSLIALSHPPGRPEALQPGTPGPLLAGAVAALLVVLLCLAMLLGF</sequence>